<dbReference type="SUPFAM" id="SSF53474">
    <property type="entry name" value="alpha/beta-Hydrolases"/>
    <property type="match status" value="1"/>
</dbReference>
<reference evidence="2 3" key="1">
    <citation type="submission" date="2020-08" db="EMBL/GenBank/DDBJ databases">
        <title>Genomic Encyclopedia of Type Strains, Phase IV (KMG-IV): sequencing the most valuable type-strain genomes for metagenomic binning, comparative biology and taxonomic classification.</title>
        <authorList>
            <person name="Goeker M."/>
        </authorList>
    </citation>
    <scope>NUCLEOTIDE SEQUENCE [LARGE SCALE GENOMIC DNA]</scope>
    <source>
        <strain evidence="2 3">DSM 25622</strain>
    </source>
</reference>
<keyword evidence="3" id="KW-1185">Reference proteome</keyword>
<dbReference type="AlphaFoldDB" id="A0A840YD07"/>
<dbReference type="Proteomes" id="UP000580654">
    <property type="component" value="Unassembled WGS sequence"/>
</dbReference>
<name>A0A840YD07_9PROT</name>
<dbReference type="InterPro" id="IPR029058">
    <property type="entry name" value="AB_hydrolase_fold"/>
</dbReference>
<accession>A0A840YD07</accession>
<gene>
    <name evidence="2" type="ORF">FHS87_000407</name>
</gene>
<evidence type="ECO:0000313" key="3">
    <source>
        <dbReference type="Proteomes" id="UP000580654"/>
    </source>
</evidence>
<dbReference type="RefSeq" id="WP_184513365.1">
    <property type="nucleotide sequence ID" value="NZ_JACIJD010000002.1"/>
</dbReference>
<proteinExistence type="predicted"/>
<dbReference type="Pfam" id="PF12697">
    <property type="entry name" value="Abhydrolase_6"/>
    <property type="match status" value="1"/>
</dbReference>
<feature type="domain" description="AB hydrolase-1" evidence="1">
    <location>
        <begin position="17"/>
        <end position="227"/>
    </location>
</feature>
<dbReference type="EMBL" id="JACIJD010000002">
    <property type="protein sequence ID" value="MBB5692392.1"/>
    <property type="molecule type" value="Genomic_DNA"/>
</dbReference>
<evidence type="ECO:0000313" key="2">
    <source>
        <dbReference type="EMBL" id="MBB5692392.1"/>
    </source>
</evidence>
<sequence>MNPRFDPPAGQPARARLLLLHGAACGPWIWAEGFAQRLAAAGHPCEALTLDGHTLYDRLSAVRAALVRGPALLVGHSLGALIGQRLLDDPRVRGAALIAPVPPEGLWWANAHLVASDPVLWNEVARMTGPGEPSPAVLRGLFGPAMDPAAALRYASRLGHESPAALMEAQMPQPIVPGWVHGRPVLVQAAEHDRLIPRDAVERCAAWHGVPVEVLSGAGHLVMLDAGWEVAAERIAAWAAGVPR</sequence>
<evidence type="ECO:0000259" key="1">
    <source>
        <dbReference type="Pfam" id="PF12697"/>
    </source>
</evidence>
<comment type="caution">
    <text evidence="2">The sequence shown here is derived from an EMBL/GenBank/DDBJ whole genome shotgun (WGS) entry which is preliminary data.</text>
</comment>
<dbReference type="Gene3D" id="3.40.50.1820">
    <property type="entry name" value="alpha/beta hydrolase"/>
    <property type="match status" value="1"/>
</dbReference>
<protein>
    <submittedName>
        <fullName evidence="2">Pimeloyl-ACP methyl ester carboxylesterase</fullName>
    </submittedName>
</protein>
<organism evidence="2 3">
    <name type="scientific">Muricoccus pecuniae</name>
    <dbReference type="NCBI Taxonomy" id="693023"/>
    <lineage>
        <taxon>Bacteria</taxon>
        <taxon>Pseudomonadati</taxon>
        <taxon>Pseudomonadota</taxon>
        <taxon>Alphaproteobacteria</taxon>
        <taxon>Acetobacterales</taxon>
        <taxon>Roseomonadaceae</taxon>
        <taxon>Muricoccus</taxon>
    </lineage>
</organism>
<dbReference type="InterPro" id="IPR000073">
    <property type="entry name" value="AB_hydrolase_1"/>
</dbReference>